<name>A0ABP9UJ24_9BACT</name>
<dbReference type="InterPro" id="IPR022060">
    <property type="entry name" value="DUF3616"/>
</dbReference>
<evidence type="ECO:0000259" key="1">
    <source>
        <dbReference type="Pfam" id="PF12275"/>
    </source>
</evidence>
<gene>
    <name evidence="2" type="ORF">Hsar01_00842</name>
</gene>
<feature type="domain" description="DUF3616" evidence="1">
    <location>
        <begin position="144"/>
        <end position="310"/>
    </location>
</feature>
<dbReference type="Proteomes" id="UP001476282">
    <property type="component" value="Unassembled WGS sequence"/>
</dbReference>
<dbReference type="EMBL" id="BAABRI010000004">
    <property type="protein sequence ID" value="GAA5481631.1"/>
    <property type="molecule type" value="Genomic_DNA"/>
</dbReference>
<dbReference type="RefSeq" id="WP_353565783.1">
    <property type="nucleotide sequence ID" value="NZ_BAABRI010000004.1"/>
</dbReference>
<reference evidence="2 3" key="1">
    <citation type="submission" date="2024-02" db="EMBL/GenBank/DDBJ databases">
        <title>Haloferula sargassicola NBRC 104335.</title>
        <authorList>
            <person name="Ichikawa N."/>
            <person name="Katano-Makiyama Y."/>
            <person name="Hidaka K."/>
        </authorList>
    </citation>
    <scope>NUCLEOTIDE SEQUENCE [LARGE SCALE GENOMIC DNA]</scope>
    <source>
        <strain evidence="2 3">NBRC 104335</strain>
    </source>
</reference>
<protein>
    <recommendedName>
        <fullName evidence="1">DUF3616 domain-containing protein</fullName>
    </recommendedName>
</protein>
<accession>A0ABP9UJ24</accession>
<keyword evidence="3" id="KW-1185">Reference proteome</keyword>
<sequence>MNPTLLLLAALPAIAGAHELELRDERWHLAAFENPLDLSGLAASGPGTVLVGSDEMFHVQPGLMQPDKHRIESRRPIPLPVDGPIDKAEVDIEGVAFCPQTSAYYVVGSHGVGKKKADIQPDRLSFYRLPVDAETGQIREQAIDRTSLQPWLARTPAVARHLHEPLQQNGLNIEGLTARDGLLFIGLRAPNLDGDGIVLEVPANAPFEASPASLKVHRLQLGKGRGIREIAAVRDGFVIVTGNASAPATKRIPVSFAEQPDDHFELRFWDGAGTATQSIGTLPENGGKAEGLLVLEDTREHIDLLVVFDGLLGGEPLTVRVHR</sequence>
<comment type="caution">
    <text evidence="2">The sequence shown here is derived from an EMBL/GenBank/DDBJ whole genome shotgun (WGS) entry which is preliminary data.</text>
</comment>
<evidence type="ECO:0000313" key="3">
    <source>
        <dbReference type="Proteomes" id="UP001476282"/>
    </source>
</evidence>
<feature type="domain" description="DUF3616" evidence="1">
    <location>
        <begin position="37"/>
        <end position="119"/>
    </location>
</feature>
<dbReference type="Pfam" id="PF12275">
    <property type="entry name" value="DUF3616"/>
    <property type="match status" value="2"/>
</dbReference>
<organism evidence="2 3">
    <name type="scientific">Haloferula sargassicola</name>
    <dbReference type="NCBI Taxonomy" id="490096"/>
    <lineage>
        <taxon>Bacteria</taxon>
        <taxon>Pseudomonadati</taxon>
        <taxon>Verrucomicrobiota</taxon>
        <taxon>Verrucomicrobiia</taxon>
        <taxon>Verrucomicrobiales</taxon>
        <taxon>Verrucomicrobiaceae</taxon>
        <taxon>Haloferula</taxon>
    </lineage>
</organism>
<evidence type="ECO:0000313" key="2">
    <source>
        <dbReference type="EMBL" id="GAA5481631.1"/>
    </source>
</evidence>
<proteinExistence type="predicted"/>